<dbReference type="Proteomes" id="UP000076532">
    <property type="component" value="Unassembled WGS sequence"/>
</dbReference>
<reference evidence="1 2" key="1">
    <citation type="journal article" date="2016" name="Mol. Biol. Evol.">
        <title>Comparative Genomics of Early-Diverging Mushroom-Forming Fungi Provides Insights into the Origins of Lignocellulose Decay Capabilities.</title>
        <authorList>
            <person name="Nagy L.G."/>
            <person name="Riley R."/>
            <person name="Tritt A."/>
            <person name="Adam C."/>
            <person name="Daum C."/>
            <person name="Floudas D."/>
            <person name="Sun H."/>
            <person name="Yadav J.S."/>
            <person name="Pangilinan J."/>
            <person name="Larsson K.H."/>
            <person name="Matsuura K."/>
            <person name="Barry K."/>
            <person name="Labutti K."/>
            <person name="Kuo R."/>
            <person name="Ohm R.A."/>
            <person name="Bhattacharya S.S."/>
            <person name="Shirouzu T."/>
            <person name="Yoshinaga Y."/>
            <person name="Martin F.M."/>
            <person name="Grigoriev I.V."/>
            <person name="Hibbett D.S."/>
        </authorList>
    </citation>
    <scope>NUCLEOTIDE SEQUENCE [LARGE SCALE GENOMIC DNA]</scope>
    <source>
        <strain evidence="1 2">CBS 109695</strain>
    </source>
</reference>
<gene>
    <name evidence="1" type="ORF">FIBSPDRAFT_226609</name>
</gene>
<dbReference type="AlphaFoldDB" id="A0A165YUP4"/>
<keyword evidence="2" id="KW-1185">Reference proteome</keyword>
<sequence length="89" mass="9862">MPIIVPDYSKGYGAGLESMISQMANTMAGADDDDEEEVEDGALLSAAEKRRALRDISPHMIKQIGISLEVALERYLDPRSQIFWSAWSC</sequence>
<name>A0A165YUP4_9AGAM</name>
<accession>A0A165YUP4</accession>
<protein>
    <submittedName>
        <fullName evidence="1">Uncharacterized protein</fullName>
    </submittedName>
</protein>
<proteinExistence type="predicted"/>
<evidence type="ECO:0000313" key="2">
    <source>
        <dbReference type="Proteomes" id="UP000076532"/>
    </source>
</evidence>
<dbReference type="EMBL" id="KV417689">
    <property type="protein sequence ID" value="KZP09934.1"/>
    <property type="molecule type" value="Genomic_DNA"/>
</dbReference>
<evidence type="ECO:0000313" key="1">
    <source>
        <dbReference type="EMBL" id="KZP09934.1"/>
    </source>
</evidence>
<organism evidence="1 2">
    <name type="scientific">Athelia psychrophila</name>
    <dbReference type="NCBI Taxonomy" id="1759441"/>
    <lineage>
        <taxon>Eukaryota</taxon>
        <taxon>Fungi</taxon>
        <taxon>Dikarya</taxon>
        <taxon>Basidiomycota</taxon>
        <taxon>Agaricomycotina</taxon>
        <taxon>Agaricomycetes</taxon>
        <taxon>Agaricomycetidae</taxon>
        <taxon>Atheliales</taxon>
        <taxon>Atheliaceae</taxon>
        <taxon>Athelia</taxon>
    </lineage>
</organism>